<evidence type="ECO:0000256" key="2">
    <source>
        <dbReference type="ARBA" id="ARBA00022692"/>
    </source>
</evidence>
<feature type="transmembrane region" description="Helical" evidence="6">
    <location>
        <begin position="249"/>
        <end position="274"/>
    </location>
</feature>
<dbReference type="SUPFAM" id="SSF81324">
    <property type="entry name" value="Voltage-gated potassium channels"/>
    <property type="match status" value="1"/>
</dbReference>
<organism evidence="8 9">
    <name type="scientific">Prorocentrum cordatum</name>
    <dbReference type="NCBI Taxonomy" id="2364126"/>
    <lineage>
        <taxon>Eukaryota</taxon>
        <taxon>Sar</taxon>
        <taxon>Alveolata</taxon>
        <taxon>Dinophyceae</taxon>
        <taxon>Prorocentrales</taxon>
        <taxon>Prorocentraceae</taxon>
        <taxon>Prorocentrum</taxon>
    </lineage>
</organism>
<name>A0ABN9UK11_9DINO</name>
<evidence type="ECO:0000256" key="5">
    <source>
        <dbReference type="ARBA" id="ARBA00023136"/>
    </source>
</evidence>
<dbReference type="Pfam" id="PF13833">
    <property type="entry name" value="EF-hand_8"/>
    <property type="match status" value="1"/>
</dbReference>
<reference evidence="8" key="1">
    <citation type="submission" date="2023-10" db="EMBL/GenBank/DDBJ databases">
        <authorList>
            <person name="Chen Y."/>
            <person name="Shah S."/>
            <person name="Dougan E. K."/>
            <person name="Thang M."/>
            <person name="Chan C."/>
        </authorList>
    </citation>
    <scope>NUCLEOTIDE SEQUENCE [LARGE SCALE GENOMIC DNA]</scope>
</reference>
<keyword evidence="4 6" id="KW-1133">Transmembrane helix</keyword>
<keyword evidence="2 6" id="KW-0812">Transmembrane</keyword>
<dbReference type="InterPro" id="IPR005821">
    <property type="entry name" value="Ion_trans_dom"/>
</dbReference>
<feature type="domain" description="EF-hand" evidence="7">
    <location>
        <begin position="298"/>
        <end position="333"/>
    </location>
</feature>
<dbReference type="Gene3D" id="1.20.120.350">
    <property type="entry name" value="Voltage-gated potassium channels. Chain C"/>
    <property type="match status" value="1"/>
</dbReference>
<dbReference type="SUPFAM" id="SSF47473">
    <property type="entry name" value="EF-hand"/>
    <property type="match status" value="1"/>
</dbReference>
<comment type="caution">
    <text evidence="8">The sequence shown here is derived from an EMBL/GenBank/DDBJ whole genome shotgun (WGS) entry which is preliminary data.</text>
</comment>
<dbReference type="SMART" id="SM00054">
    <property type="entry name" value="EFh"/>
    <property type="match status" value="2"/>
</dbReference>
<feature type="transmembrane region" description="Helical" evidence="6">
    <location>
        <begin position="21"/>
        <end position="42"/>
    </location>
</feature>
<feature type="transmembrane region" description="Helical" evidence="6">
    <location>
        <begin position="78"/>
        <end position="97"/>
    </location>
</feature>
<sequence>MKLSRQGLQRQDEGRLRRLAGSVAFELVVAAAIVANGLFIAAEAEYNGFEIAADIGYAGAETPSAEEVWPDAELVFRAAYWCFGVFFTIEILIKIAGERGEFTRNAWNWIDLVLVLSWIFSLVFNSSINPQIFRNIRLIRVFRIARLLRFMRGDMSDSSFIMVTALQSCVITAVWAVLLFFVIHCALALVINEALVELYFFSETTDDVAKEDLFVYFGSFSRSFLTMFELTFANWVAPTRVLMENVGEAFVYYAILHKCIVGIAVAGVVGAVFIHETLQVVQQDDAILVRQALRREKAHATKMQALFAEFDQDCSGTVTKDEFNDICRNEWVQIWLRAQEIKVQDASSLFELIDNGDGHLTAEELVKGTSALKGTSAIVTILRDLRQTRQYVRDIKDELLLNHRDVKAQRTWHL</sequence>
<dbReference type="InterPro" id="IPR027359">
    <property type="entry name" value="Volt_channel_dom_sf"/>
</dbReference>
<feature type="transmembrane region" description="Helical" evidence="6">
    <location>
        <begin position="213"/>
        <end position="237"/>
    </location>
</feature>
<dbReference type="PANTHER" id="PTHR46726:SF1">
    <property type="entry name" value="TWO-PORE CALCIUM CHANNEL 3"/>
    <property type="match status" value="1"/>
</dbReference>
<proteinExistence type="predicted"/>
<keyword evidence="5 6" id="KW-0472">Membrane</keyword>
<dbReference type="EMBL" id="CAUYUJ010015952">
    <property type="protein sequence ID" value="CAK0860162.1"/>
    <property type="molecule type" value="Genomic_DNA"/>
</dbReference>
<keyword evidence="9" id="KW-1185">Reference proteome</keyword>
<dbReference type="PROSITE" id="PS00018">
    <property type="entry name" value="EF_HAND_1"/>
    <property type="match status" value="1"/>
</dbReference>
<comment type="subcellular location">
    <subcellularLocation>
        <location evidence="1">Membrane</location>
        <topology evidence="1">Multi-pass membrane protein</topology>
    </subcellularLocation>
</comment>
<protein>
    <recommendedName>
        <fullName evidence="7">EF-hand domain-containing protein</fullName>
    </recommendedName>
</protein>
<feature type="transmembrane region" description="Helical" evidence="6">
    <location>
        <begin position="159"/>
        <end position="192"/>
    </location>
</feature>
<evidence type="ECO:0000313" key="8">
    <source>
        <dbReference type="EMBL" id="CAK0860162.1"/>
    </source>
</evidence>
<dbReference type="InterPro" id="IPR002048">
    <property type="entry name" value="EF_hand_dom"/>
</dbReference>
<evidence type="ECO:0000256" key="4">
    <source>
        <dbReference type="ARBA" id="ARBA00022989"/>
    </source>
</evidence>
<gene>
    <name evidence="8" type="ORF">PCOR1329_LOCUS49217</name>
</gene>
<evidence type="ECO:0000256" key="1">
    <source>
        <dbReference type="ARBA" id="ARBA00004141"/>
    </source>
</evidence>
<evidence type="ECO:0000313" key="9">
    <source>
        <dbReference type="Proteomes" id="UP001189429"/>
    </source>
</evidence>
<dbReference type="Gene3D" id="1.10.238.10">
    <property type="entry name" value="EF-hand"/>
    <property type="match status" value="1"/>
</dbReference>
<dbReference type="InterPro" id="IPR011992">
    <property type="entry name" value="EF-hand-dom_pair"/>
</dbReference>
<evidence type="ECO:0000259" key="7">
    <source>
        <dbReference type="PROSITE" id="PS50222"/>
    </source>
</evidence>
<feature type="transmembrane region" description="Helical" evidence="6">
    <location>
        <begin position="109"/>
        <end position="128"/>
    </location>
</feature>
<dbReference type="Pfam" id="PF00520">
    <property type="entry name" value="Ion_trans"/>
    <property type="match status" value="1"/>
</dbReference>
<accession>A0ABN9UK11</accession>
<evidence type="ECO:0000256" key="6">
    <source>
        <dbReference type="SAM" id="Phobius"/>
    </source>
</evidence>
<dbReference type="PROSITE" id="PS50222">
    <property type="entry name" value="EF_HAND_2"/>
    <property type="match status" value="1"/>
</dbReference>
<dbReference type="PANTHER" id="PTHR46726">
    <property type="entry name" value="TWO PORE CHANNEL 3"/>
    <property type="match status" value="1"/>
</dbReference>
<keyword evidence="3" id="KW-0106">Calcium</keyword>
<dbReference type="Proteomes" id="UP001189429">
    <property type="component" value="Unassembled WGS sequence"/>
</dbReference>
<dbReference type="InterPro" id="IPR018247">
    <property type="entry name" value="EF_Hand_1_Ca_BS"/>
</dbReference>
<evidence type="ECO:0000256" key="3">
    <source>
        <dbReference type="ARBA" id="ARBA00022837"/>
    </source>
</evidence>